<dbReference type="Proteomes" id="UP001183585">
    <property type="component" value="Unassembled WGS sequence"/>
</dbReference>
<evidence type="ECO:0000256" key="1">
    <source>
        <dbReference type="SAM" id="MobiDB-lite"/>
    </source>
</evidence>
<reference evidence="2 3" key="1">
    <citation type="submission" date="2023-07" db="EMBL/GenBank/DDBJ databases">
        <title>Sequencing the genomes of 1000 actinobacteria strains.</title>
        <authorList>
            <person name="Klenk H.-P."/>
        </authorList>
    </citation>
    <scope>NUCLEOTIDE SEQUENCE [LARGE SCALE GENOMIC DNA]</scope>
    <source>
        <strain evidence="2 3">DSM 45554</strain>
    </source>
</reference>
<protein>
    <recommendedName>
        <fullName evidence="4">Nucleotidyltransferase AbiEii toxin of type IV toxin-antitoxin system</fullName>
    </recommendedName>
</protein>
<evidence type="ECO:0008006" key="4">
    <source>
        <dbReference type="Google" id="ProtNLM"/>
    </source>
</evidence>
<proteinExistence type="predicted"/>
<feature type="compositionally biased region" description="Polar residues" evidence="1">
    <location>
        <begin position="293"/>
        <end position="305"/>
    </location>
</feature>
<accession>A0ABU2CSN5</accession>
<evidence type="ECO:0000313" key="3">
    <source>
        <dbReference type="Proteomes" id="UP001183585"/>
    </source>
</evidence>
<organism evidence="2 3">
    <name type="scientific">Promicromonospora iranensis</name>
    <dbReference type="NCBI Taxonomy" id="1105144"/>
    <lineage>
        <taxon>Bacteria</taxon>
        <taxon>Bacillati</taxon>
        <taxon>Actinomycetota</taxon>
        <taxon>Actinomycetes</taxon>
        <taxon>Micrococcales</taxon>
        <taxon>Promicromonosporaceae</taxon>
        <taxon>Promicromonospora</taxon>
    </lineage>
</organism>
<evidence type="ECO:0000313" key="2">
    <source>
        <dbReference type="EMBL" id="MDR7384351.1"/>
    </source>
</evidence>
<dbReference type="EMBL" id="JAVDYE010000001">
    <property type="protein sequence ID" value="MDR7384351.1"/>
    <property type="molecule type" value="Genomic_DNA"/>
</dbReference>
<gene>
    <name evidence="2" type="ORF">J2S48_003866</name>
</gene>
<sequence length="305" mass="33649">MTRPTRGTSAGRAYNDLRNLARRDGRDVAEYLTLYGLEGFLARLAASKHAEDFVLKGGVLMAAFAARRPTRDVDLAASGLPNDIDDVAEHVRQIVAVDLDDGLEFDLASVFGEEIRDEADYTGVRAKVTARLATARIALHVDVNFGDPIWPAPARTEVPRLLGGVVELMGYPDHMVLAEKIVTAVERGTANTRWRDFVDIAALARTRHIRQSDLAPAIEHVAVYRGVVLQPLNVVLDGMAAVAQTRWAQWRRKQRLEASTPERFQELLDEIVAFTGPALDGSSENRTWDPETSAWQTPRVVSTTA</sequence>
<name>A0ABU2CSN5_9MICO</name>
<feature type="region of interest" description="Disordered" evidence="1">
    <location>
        <begin position="281"/>
        <end position="305"/>
    </location>
</feature>
<keyword evidence="3" id="KW-1185">Reference proteome</keyword>
<dbReference type="RefSeq" id="WP_274992747.1">
    <property type="nucleotide sequence ID" value="NZ_JAJQQP010000003.1"/>
</dbReference>
<dbReference type="InterPro" id="IPR014942">
    <property type="entry name" value="AbiEii"/>
</dbReference>
<dbReference type="Pfam" id="PF08843">
    <property type="entry name" value="AbiEii"/>
    <property type="match status" value="1"/>
</dbReference>
<comment type="caution">
    <text evidence="2">The sequence shown here is derived from an EMBL/GenBank/DDBJ whole genome shotgun (WGS) entry which is preliminary data.</text>
</comment>